<dbReference type="Pfam" id="PF00501">
    <property type="entry name" value="AMP-binding"/>
    <property type="match status" value="1"/>
</dbReference>
<keyword evidence="2" id="KW-0596">Phosphopantetheine</keyword>
<dbReference type="FunFam" id="3.40.50.980:FF:000002">
    <property type="entry name" value="Enterobactin synthetase component F"/>
    <property type="match status" value="1"/>
</dbReference>
<evidence type="ECO:0000259" key="3">
    <source>
        <dbReference type="Pfam" id="PF00501"/>
    </source>
</evidence>
<dbReference type="PROSITE" id="PS00455">
    <property type="entry name" value="AMP_BINDING"/>
    <property type="match status" value="1"/>
</dbReference>
<dbReference type="PRINTS" id="PR00154">
    <property type="entry name" value="AMPBINDING"/>
</dbReference>
<dbReference type="SUPFAM" id="SSF56801">
    <property type="entry name" value="Acetyl-CoA synthetase-like"/>
    <property type="match status" value="1"/>
</dbReference>
<accession>A0A934N519</accession>
<dbReference type="InterPro" id="IPR000873">
    <property type="entry name" value="AMP-dep_synth/lig_dom"/>
</dbReference>
<comment type="cofactor">
    <cofactor evidence="1">
        <name>pantetheine 4'-phosphate</name>
        <dbReference type="ChEBI" id="CHEBI:47942"/>
    </cofactor>
</comment>
<dbReference type="GO" id="GO:0005829">
    <property type="term" value="C:cytosol"/>
    <property type="evidence" value="ECO:0007669"/>
    <property type="project" value="TreeGrafter"/>
</dbReference>
<feature type="domain" description="AMP-dependent synthetase/ligase" evidence="3">
    <location>
        <begin position="19"/>
        <end position="391"/>
    </location>
</feature>
<dbReference type="InterPro" id="IPR020845">
    <property type="entry name" value="AMP-binding_CS"/>
</dbReference>
<name>A0A934N519_9GAMM</name>
<evidence type="ECO:0000313" key="5">
    <source>
        <dbReference type="EMBL" id="MBJ7536591.1"/>
    </source>
</evidence>
<dbReference type="Gene3D" id="2.30.38.10">
    <property type="entry name" value="Luciferase, Domain 3"/>
    <property type="match status" value="1"/>
</dbReference>
<dbReference type="PANTHER" id="PTHR45527">
    <property type="entry name" value="NONRIBOSOMAL PEPTIDE SYNTHETASE"/>
    <property type="match status" value="1"/>
</dbReference>
<dbReference type="InterPro" id="IPR010071">
    <property type="entry name" value="AA_adenyl_dom"/>
</dbReference>
<dbReference type="CDD" id="cd17643">
    <property type="entry name" value="A_NRPS_Cytc1-like"/>
    <property type="match status" value="1"/>
</dbReference>
<dbReference type="GO" id="GO:0043041">
    <property type="term" value="P:amino acid activation for nonribosomal peptide biosynthetic process"/>
    <property type="evidence" value="ECO:0007669"/>
    <property type="project" value="TreeGrafter"/>
</dbReference>
<dbReference type="EMBL" id="JAEMNX010000002">
    <property type="protein sequence ID" value="MBJ7536591.1"/>
    <property type="molecule type" value="Genomic_DNA"/>
</dbReference>
<dbReference type="Gene3D" id="3.40.50.980">
    <property type="match status" value="2"/>
</dbReference>
<evidence type="ECO:0000313" key="6">
    <source>
        <dbReference type="Proteomes" id="UP000628710"/>
    </source>
</evidence>
<sequence>MDQLITSPNQSGDTLHGRFEQQVQIRPDKIAVSYQDQQLTYKQLDVLAKAHSEELISRGIQPGDMVAVMLSRSVDLIVHIIAVLKTGACYVPIDPNYPADRVEWVIETSNPVCFISRRELCQNVWPEQRPSQLKERCYFIESAPQVNVNNPQASTDTPSKQKTENNPYSDLAYVIFTSGSTGKPKGVMVGHSQVISLLDAVTPMLANDHNDVWTLFHSFAFDFSVWEIWGALTTGARLCIVAQESTWSADAFLALLKQEQVTILNQTPSAFYALTAAVNDAHTKTGARQTLSLRSVIFGGEALNLNKLNAWWKHYPEGAPRLINMYGITETTVHVTWLELSKTLSNNDSSPIGHALTGLQVHLLNEKLERVNEGEVGEIFVSGKQLAIGYLKQAGLSASRFVASPFHKGQRLYRSGDLAMWQDGQLFYQGRADRQLKIRGFRIEPGEIESAMESHPAVQNCAVIPKPEKDGSSPKSLIAFLIATKAPDTEMNSKDTLSALRNHAISLLPAHYIPTEYVFLSSYPLTVNGKLDQAALLEVWQQKSNAPTAHENRMALLQSKLAKLQQNNAQKETE</sequence>
<dbReference type="RefSeq" id="WP_199466772.1">
    <property type="nucleotide sequence ID" value="NZ_JAEMNX010000002.1"/>
</dbReference>
<organism evidence="5 6">
    <name type="scientific">Marinomonas transparens</name>
    <dbReference type="NCBI Taxonomy" id="2795388"/>
    <lineage>
        <taxon>Bacteria</taxon>
        <taxon>Pseudomonadati</taxon>
        <taxon>Pseudomonadota</taxon>
        <taxon>Gammaproteobacteria</taxon>
        <taxon>Oceanospirillales</taxon>
        <taxon>Oceanospirillaceae</taxon>
        <taxon>Marinomonas</taxon>
    </lineage>
</organism>
<dbReference type="InterPro" id="IPR025110">
    <property type="entry name" value="AMP-bd_C"/>
</dbReference>
<reference evidence="5" key="1">
    <citation type="submission" date="2020-12" db="EMBL/GenBank/DDBJ databases">
        <title>Marinomonas arctica sp. nov., a psychrotolerant bacterium isolated from the Arctic.</title>
        <authorList>
            <person name="Zhang Y."/>
        </authorList>
    </citation>
    <scope>NUCLEOTIDE SEQUENCE</scope>
    <source>
        <strain evidence="5">C1424</strain>
    </source>
</reference>
<dbReference type="NCBIfam" id="TIGR01733">
    <property type="entry name" value="AA-adenyl-dom"/>
    <property type="match status" value="1"/>
</dbReference>
<dbReference type="GO" id="GO:0031177">
    <property type="term" value="F:phosphopantetheine binding"/>
    <property type="evidence" value="ECO:0007669"/>
    <property type="project" value="TreeGrafter"/>
</dbReference>
<dbReference type="InterPro" id="IPR020459">
    <property type="entry name" value="AMP-binding"/>
</dbReference>
<evidence type="ECO:0000256" key="1">
    <source>
        <dbReference type="ARBA" id="ARBA00001957"/>
    </source>
</evidence>
<evidence type="ECO:0000256" key="2">
    <source>
        <dbReference type="ARBA" id="ARBA00022450"/>
    </source>
</evidence>
<feature type="domain" description="AMP-binding enzyme C-terminal" evidence="4">
    <location>
        <begin position="447"/>
        <end position="530"/>
    </location>
</feature>
<dbReference type="FunFam" id="3.40.50.12780:FF:000012">
    <property type="entry name" value="Non-ribosomal peptide synthetase"/>
    <property type="match status" value="1"/>
</dbReference>
<dbReference type="Gene3D" id="3.30.300.30">
    <property type="match status" value="1"/>
</dbReference>
<dbReference type="Pfam" id="PF13193">
    <property type="entry name" value="AMP-binding_C"/>
    <property type="match status" value="1"/>
</dbReference>
<dbReference type="FunFam" id="3.40.50.980:FF:000001">
    <property type="entry name" value="Non-ribosomal peptide synthetase"/>
    <property type="match status" value="1"/>
</dbReference>
<gene>
    <name evidence="5" type="ORF">I8J31_02725</name>
</gene>
<comment type="caution">
    <text evidence="5">The sequence shown here is derived from an EMBL/GenBank/DDBJ whole genome shotgun (WGS) entry which is preliminary data.</text>
</comment>
<keyword evidence="6" id="KW-1185">Reference proteome</keyword>
<dbReference type="InterPro" id="IPR045851">
    <property type="entry name" value="AMP-bd_C_sf"/>
</dbReference>
<evidence type="ECO:0000259" key="4">
    <source>
        <dbReference type="Pfam" id="PF13193"/>
    </source>
</evidence>
<dbReference type="AlphaFoldDB" id="A0A934N519"/>
<dbReference type="GO" id="GO:0044550">
    <property type="term" value="P:secondary metabolite biosynthetic process"/>
    <property type="evidence" value="ECO:0007669"/>
    <property type="project" value="TreeGrafter"/>
</dbReference>
<dbReference type="Proteomes" id="UP000628710">
    <property type="component" value="Unassembled WGS sequence"/>
</dbReference>
<dbReference type="PANTHER" id="PTHR45527:SF14">
    <property type="entry name" value="PLIPASTATIN SYNTHASE SUBUNIT B"/>
    <property type="match status" value="1"/>
</dbReference>
<proteinExistence type="predicted"/>
<protein>
    <submittedName>
        <fullName evidence="5">Amino acid adenylation domain-containing protein</fullName>
    </submittedName>
</protein>